<feature type="domain" description="RRM" evidence="5">
    <location>
        <begin position="73"/>
        <end position="159"/>
    </location>
</feature>
<reference evidence="7" key="1">
    <citation type="submission" date="2022-11" db="UniProtKB">
        <authorList>
            <consortium name="WormBaseParasite"/>
        </authorList>
    </citation>
    <scope>IDENTIFICATION</scope>
</reference>
<feature type="compositionally biased region" description="Gly residues" evidence="4">
    <location>
        <begin position="37"/>
        <end position="55"/>
    </location>
</feature>
<keyword evidence="1" id="KW-0677">Repeat</keyword>
<evidence type="ECO:0000256" key="4">
    <source>
        <dbReference type="SAM" id="MobiDB-lite"/>
    </source>
</evidence>
<keyword evidence="2 3" id="KW-0694">RNA-binding</keyword>
<dbReference type="AlphaFoldDB" id="A0A914VBC2"/>
<dbReference type="GO" id="GO:0003723">
    <property type="term" value="F:RNA binding"/>
    <property type="evidence" value="ECO:0007669"/>
    <property type="project" value="UniProtKB-UniRule"/>
</dbReference>
<dbReference type="SMART" id="SM00360">
    <property type="entry name" value="RRM"/>
    <property type="match status" value="1"/>
</dbReference>
<dbReference type="InterPro" id="IPR012677">
    <property type="entry name" value="Nucleotide-bd_a/b_plait_sf"/>
</dbReference>
<evidence type="ECO:0000259" key="5">
    <source>
        <dbReference type="PROSITE" id="PS50102"/>
    </source>
</evidence>
<dbReference type="Gene3D" id="3.30.70.330">
    <property type="match status" value="1"/>
</dbReference>
<evidence type="ECO:0000256" key="1">
    <source>
        <dbReference type="ARBA" id="ARBA00022737"/>
    </source>
</evidence>
<name>A0A914VBC2_9BILA</name>
<evidence type="ECO:0000313" key="6">
    <source>
        <dbReference type="Proteomes" id="UP000887566"/>
    </source>
</evidence>
<dbReference type="Proteomes" id="UP000887566">
    <property type="component" value="Unplaced"/>
</dbReference>
<dbReference type="SUPFAM" id="SSF54928">
    <property type="entry name" value="RNA-binding domain, RBD"/>
    <property type="match status" value="1"/>
</dbReference>
<evidence type="ECO:0000313" key="7">
    <source>
        <dbReference type="WBParaSite" id="PSAMB.scaffold16702size1276.g37010.t1"/>
    </source>
</evidence>
<proteinExistence type="predicted"/>
<dbReference type="WBParaSite" id="PSAMB.scaffold16702size1276.g37010.t1">
    <property type="protein sequence ID" value="PSAMB.scaffold16702size1276.g37010.t1"/>
    <property type="gene ID" value="PSAMB.scaffold16702size1276.g37010"/>
</dbReference>
<evidence type="ECO:0000256" key="3">
    <source>
        <dbReference type="PROSITE-ProRule" id="PRU00176"/>
    </source>
</evidence>
<dbReference type="InterPro" id="IPR035979">
    <property type="entry name" value="RBD_domain_sf"/>
</dbReference>
<keyword evidence="6" id="KW-1185">Reference proteome</keyword>
<sequence>WKWSHKWTVADYDGYGPRGGYGSYGDDDGYYGRSAGGGPVRAGRGGRGGMGGGYGRPAARPETDGGSAPFGKHCIKMRGLPYRAAERDIIDFFAPLRVAKIHILTEYGSGRPSGEGRVEFFTHLDAVEAMKRDREHMGSRYVELFLESDASDRMLYPDY</sequence>
<feature type="region of interest" description="Disordered" evidence="4">
    <location>
        <begin position="37"/>
        <end position="67"/>
    </location>
</feature>
<organism evidence="6 7">
    <name type="scientific">Plectus sambesii</name>
    <dbReference type="NCBI Taxonomy" id="2011161"/>
    <lineage>
        <taxon>Eukaryota</taxon>
        <taxon>Metazoa</taxon>
        <taxon>Ecdysozoa</taxon>
        <taxon>Nematoda</taxon>
        <taxon>Chromadorea</taxon>
        <taxon>Plectida</taxon>
        <taxon>Plectina</taxon>
        <taxon>Plectoidea</taxon>
        <taxon>Plectidae</taxon>
        <taxon>Plectus</taxon>
    </lineage>
</organism>
<accession>A0A914VBC2</accession>
<dbReference type="PANTHER" id="PTHR13976">
    <property type="entry name" value="HETEROGENEOUS NUCLEAR RIBONUCLEOPROTEIN-RELATED"/>
    <property type="match status" value="1"/>
</dbReference>
<dbReference type="InterPro" id="IPR050666">
    <property type="entry name" value="ESRP"/>
</dbReference>
<dbReference type="PROSITE" id="PS50102">
    <property type="entry name" value="RRM"/>
    <property type="match status" value="1"/>
</dbReference>
<protein>
    <submittedName>
        <fullName evidence="7">RRM domain-containing protein</fullName>
    </submittedName>
</protein>
<evidence type="ECO:0000256" key="2">
    <source>
        <dbReference type="ARBA" id="ARBA00022884"/>
    </source>
</evidence>
<dbReference type="InterPro" id="IPR000504">
    <property type="entry name" value="RRM_dom"/>
</dbReference>